<dbReference type="InterPro" id="IPR001611">
    <property type="entry name" value="Leu-rich_rpt"/>
</dbReference>
<feature type="compositionally biased region" description="Low complexity" evidence="5">
    <location>
        <begin position="350"/>
        <end position="370"/>
    </location>
</feature>
<feature type="region of interest" description="Disordered" evidence="5">
    <location>
        <begin position="162"/>
        <end position="252"/>
    </location>
</feature>
<feature type="modified residue" description="4-aspartylphosphate" evidence="4">
    <location>
        <position position="1361"/>
    </location>
</feature>
<sequence length="1461" mass="159587">MDAAKHQLHAEASILQHSVPQSHFAAPQRPTEHFLTLAADGSILGATDTITGFTPSSLLMTSAYDTVHVQDLDGLKAVTQHFWEKGRGDVTAYIRRRTVEGEWIWLAANLVRYIDVPAPGIIVRETVASDTRLARSASRITRISAVLASAVESAWALRKKRAMEEEDRNSINNSKSTENSVAGDANNTSGEQKATTSSDDSDGATSSAATQQQQILNEQEQSSTDNVVATATNGSTASPVSGLSSSSTPFTTTTKTNQEFLDVLKIVRSGVSLDMSKIVLSSSELKMVTVILTGRLQIEDLGPLVVEAMSNPYGNLSTAIDKCILTKGGKVSFAETTTTNDSSFSVAESSSASLTSMGTQSQSQSQNSSQRLHRRSQSNMPTAQRRANHSRNQSMPAPDFCNQGFGTKTTTSPYLLTVKTNHAPLAFGGGGNSGMSTPSQQQRPIYSNPSLTEAHRMQQHTSNNASASDVNSPYGGEHEHGNKKQVSSSPQHASIPAPIKQLPPPLSVVNVSYSNIGNAGLETLSEILYVDSPYLKTLDIGFCGIDERGVLAMCRALRKRKKRGLANLQGLILSGNVVSYRAAKDLGAALSSSVSKTKDLSRMRKASSRVRETDGTGYDEDNEYDVEDEDDDEDDKDVLFGEMTRKMRGGGHKSKSALMGRHIRKRSVGNKKEASTKEANIQKKNSLKETKKKNESSSDGLLLLHLACCSLTSESFSQLLLGLGQDCPLRELRVPSNSLGPAGATLLMQFLDGIGIPKYKRGQPVLPFLDRLDLSNNKLGNDGVAALTKAISKRKKVNFAELRLSSNDIGPLGIETIMNKLFQHNILSLQLDNNAIGDRGCQLVAASLPSMHSLLKLSISFNQIGTRGVTSLMRALLGCESLMSLALSGNAMKVSGSIAMGFSLAHHPRLEELELDNCCLSQAAQCHIVAGIISNRWVPMKNLTGFRVAPPMVAIGALDVIAQSLGNEECFRIRRDMQMQVILQWMQANQVQPNMEGYLDDANINSVTGQSGYRRMLDWLSQIPFDEDELLDLQNYFFEVDGGENSDGAAATDINVVLKHRGDLLANLSTEAAEEIRDINPVEEIQDPELVKIGMSIESESECEAPMFLWKSHSGKPSMLPKITEKALSQSPMDKKISFAESTCRSVQMRDDDDCDDEYLPSNKRRKSCTLSTASSSSLRRSSVLSVGQSEKLDSMEGQALREEKSAMYRSHSQSSRSVCSERSGMSSDSKQKEQSTSNAKARITMFPQFEAKLHALKQNAQEIMDSEYDPAKQDLIAQEFAEASLTLLRQLRYHCMNSGLDGWRQGKARRKVLIVDDSIVTRKMVARAFEKANFIVDTAENGEEGVQKLKDSIYDIAFMDIDMPVMNGFDATKSLREWEDVKRPGVRQPICALTASYVDDFERSELMKFKEAGLDVMESKPCNIPRLFKVVDDVSPMFSDLTINATKLGTSPAPQAPPVM</sequence>
<feature type="compositionally biased region" description="Polar residues" evidence="5">
    <location>
        <begin position="222"/>
        <end position="234"/>
    </location>
</feature>
<dbReference type="Pfam" id="PF08447">
    <property type="entry name" value="PAS_3"/>
    <property type="match status" value="1"/>
</dbReference>
<dbReference type="InterPro" id="IPR035965">
    <property type="entry name" value="PAS-like_dom_sf"/>
</dbReference>
<evidence type="ECO:0000256" key="2">
    <source>
        <dbReference type="ARBA" id="ARBA00022614"/>
    </source>
</evidence>
<dbReference type="Gene3D" id="3.40.50.2300">
    <property type="match status" value="1"/>
</dbReference>
<dbReference type="GO" id="GO:0005829">
    <property type="term" value="C:cytosol"/>
    <property type="evidence" value="ECO:0007669"/>
    <property type="project" value="TreeGrafter"/>
</dbReference>
<evidence type="ECO:0000256" key="1">
    <source>
        <dbReference type="ARBA" id="ARBA00022468"/>
    </source>
</evidence>
<dbReference type="SMART" id="SM00368">
    <property type="entry name" value="LRR_RI"/>
    <property type="match status" value="9"/>
</dbReference>
<reference evidence="7" key="1">
    <citation type="submission" date="2021-01" db="EMBL/GenBank/DDBJ databases">
        <authorList>
            <person name="Corre E."/>
            <person name="Pelletier E."/>
            <person name="Niang G."/>
            <person name="Scheremetjew M."/>
            <person name="Finn R."/>
            <person name="Kale V."/>
            <person name="Holt S."/>
            <person name="Cochrane G."/>
            <person name="Meng A."/>
            <person name="Brown T."/>
            <person name="Cohen L."/>
        </authorList>
    </citation>
    <scope>NUCLEOTIDE SEQUENCE</scope>
    <source>
        <strain evidence="7">B650</strain>
    </source>
</reference>
<proteinExistence type="predicted"/>
<keyword evidence="3" id="KW-0677">Repeat</keyword>
<feature type="region of interest" description="Disordered" evidence="5">
    <location>
        <begin position="350"/>
        <end position="405"/>
    </location>
</feature>
<gene>
    <name evidence="7" type="ORF">LDAN0321_LOCUS6985</name>
</gene>
<dbReference type="SMART" id="SM00448">
    <property type="entry name" value="REC"/>
    <property type="match status" value="1"/>
</dbReference>
<feature type="compositionally biased region" description="Low complexity" evidence="5">
    <location>
        <begin position="235"/>
        <end position="252"/>
    </location>
</feature>
<feature type="compositionally biased region" description="Low complexity" evidence="5">
    <location>
        <begin position="1208"/>
        <end position="1228"/>
    </location>
</feature>
<feature type="compositionally biased region" description="Polar residues" evidence="5">
    <location>
        <begin position="170"/>
        <end position="193"/>
    </location>
</feature>
<dbReference type="GO" id="GO:0005096">
    <property type="term" value="F:GTPase activator activity"/>
    <property type="evidence" value="ECO:0007669"/>
    <property type="project" value="UniProtKB-KW"/>
</dbReference>
<dbReference type="Gene3D" id="3.30.450.20">
    <property type="entry name" value="PAS domain"/>
    <property type="match status" value="1"/>
</dbReference>
<feature type="domain" description="Response regulatory" evidence="6">
    <location>
        <begin position="1312"/>
        <end position="1436"/>
    </location>
</feature>
<dbReference type="GO" id="GO:0000160">
    <property type="term" value="P:phosphorelay signal transduction system"/>
    <property type="evidence" value="ECO:0007669"/>
    <property type="project" value="InterPro"/>
</dbReference>
<feature type="compositionally biased region" description="Acidic residues" evidence="5">
    <location>
        <begin position="617"/>
        <end position="636"/>
    </location>
</feature>
<name>A0A7S2KB96_9STRA</name>
<evidence type="ECO:0000313" key="7">
    <source>
        <dbReference type="EMBL" id="CAD9569771.1"/>
    </source>
</evidence>
<evidence type="ECO:0000259" key="6">
    <source>
        <dbReference type="PROSITE" id="PS50110"/>
    </source>
</evidence>
<keyword evidence="4" id="KW-0597">Phosphoprotein</keyword>
<feature type="compositionally biased region" description="Basic residues" evidence="5">
    <location>
        <begin position="646"/>
        <end position="669"/>
    </location>
</feature>
<feature type="region of interest" description="Disordered" evidence="5">
    <location>
        <begin position="1150"/>
        <end position="1173"/>
    </location>
</feature>
<dbReference type="PANTHER" id="PTHR24113">
    <property type="entry name" value="RAN GTPASE-ACTIVATING PROTEIN 1"/>
    <property type="match status" value="1"/>
</dbReference>
<dbReference type="InterPro" id="IPR001789">
    <property type="entry name" value="Sig_transdc_resp-reg_receiver"/>
</dbReference>
<feature type="compositionally biased region" description="Low complexity" evidence="5">
    <location>
        <begin position="194"/>
        <end position="221"/>
    </location>
</feature>
<protein>
    <recommendedName>
        <fullName evidence="6">Response regulatory domain-containing protein</fullName>
    </recommendedName>
</protein>
<dbReference type="GO" id="GO:0048471">
    <property type="term" value="C:perinuclear region of cytoplasm"/>
    <property type="evidence" value="ECO:0007669"/>
    <property type="project" value="TreeGrafter"/>
</dbReference>
<dbReference type="Pfam" id="PF13516">
    <property type="entry name" value="LRR_6"/>
    <property type="match status" value="5"/>
</dbReference>
<accession>A0A7S2KB96</accession>
<evidence type="ECO:0000256" key="3">
    <source>
        <dbReference type="ARBA" id="ARBA00022737"/>
    </source>
</evidence>
<dbReference type="InterPro" id="IPR011006">
    <property type="entry name" value="CheY-like_superfamily"/>
</dbReference>
<dbReference type="PANTHER" id="PTHR24113:SF12">
    <property type="entry name" value="RAN GTPASE-ACTIVATING PROTEIN 1"/>
    <property type="match status" value="1"/>
</dbReference>
<keyword evidence="1" id="KW-0343">GTPase activation</keyword>
<organism evidence="7">
    <name type="scientific">Leptocylindrus danicus</name>
    <dbReference type="NCBI Taxonomy" id="163516"/>
    <lineage>
        <taxon>Eukaryota</taxon>
        <taxon>Sar</taxon>
        <taxon>Stramenopiles</taxon>
        <taxon>Ochrophyta</taxon>
        <taxon>Bacillariophyta</taxon>
        <taxon>Coscinodiscophyceae</taxon>
        <taxon>Chaetocerotophycidae</taxon>
        <taxon>Leptocylindrales</taxon>
        <taxon>Leptocylindraceae</taxon>
        <taxon>Leptocylindrus</taxon>
    </lineage>
</organism>
<evidence type="ECO:0000256" key="4">
    <source>
        <dbReference type="PROSITE-ProRule" id="PRU00169"/>
    </source>
</evidence>
<feature type="compositionally biased region" description="Polar residues" evidence="5">
    <location>
        <begin position="459"/>
        <end position="471"/>
    </location>
</feature>
<dbReference type="InterPro" id="IPR013655">
    <property type="entry name" value="PAS_fold_3"/>
</dbReference>
<dbReference type="CDD" id="cd00130">
    <property type="entry name" value="PAS"/>
    <property type="match status" value="1"/>
</dbReference>
<dbReference type="InterPro" id="IPR027038">
    <property type="entry name" value="RanGap"/>
</dbReference>
<dbReference type="InterPro" id="IPR000014">
    <property type="entry name" value="PAS"/>
</dbReference>
<dbReference type="CDD" id="cd17546">
    <property type="entry name" value="REC_hyHK_CKI1_RcsC-like"/>
    <property type="match status" value="1"/>
</dbReference>
<dbReference type="Pfam" id="PF00072">
    <property type="entry name" value="Response_reg"/>
    <property type="match status" value="1"/>
</dbReference>
<dbReference type="GO" id="GO:0006913">
    <property type="term" value="P:nucleocytoplasmic transport"/>
    <property type="evidence" value="ECO:0007669"/>
    <property type="project" value="TreeGrafter"/>
</dbReference>
<dbReference type="GO" id="GO:0031267">
    <property type="term" value="F:small GTPase binding"/>
    <property type="evidence" value="ECO:0007669"/>
    <property type="project" value="TreeGrafter"/>
</dbReference>
<evidence type="ECO:0000256" key="5">
    <source>
        <dbReference type="SAM" id="MobiDB-lite"/>
    </source>
</evidence>
<feature type="region of interest" description="Disordered" evidence="5">
    <location>
        <begin position="597"/>
        <end position="694"/>
    </location>
</feature>
<feature type="region of interest" description="Disordered" evidence="5">
    <location>
        <begin position="454"/>
        <end position="500"/>
    </location>
</feature>
<dbReference type="SUPFAM" id="SSF52172">
    <property type="entry name" value="CheY-like"/>
    <property type="match status" value="1"/>
</dbReference>
<feature type="region of interest" description="Disordered" evidence="5">
    <location>
        <begin position="427"/>
        <end position="446"/>
    </location>
</feature>
<dbReference type="PROSITE" id="PS50110">
    <property type="entry name" value="RESPONSE_REGULATORY"/>
    <property type="match status" value="1"/>
</dbReference>
<dbReference type="GO" id="GO:0005634">
    <property type="term" value="C:nucleus"/>
    <property type="evidence" value="ECO:0007669"/>
    <property type="project" value="TreeGrafter"/>
</dbReference>
<dbReference type="SUPFAM" id="SSF55785">
    <property type="entry name" value="PYP-like sensor domain (PAS domain)"/>
    <property type="match status" value="1"/>
</dbReference>
<feature type="region of interest" description="Disordered" evidence="5">
    <location>
        <begin position="1204"/>
        <end position="1240"/>
    </location>
</feature>
<feature type="compositionally biased region" description="Polar residues" evidence="5">
    <location>
        <begin position="434"/>
        <end position="446"/>
    </location>
</feature>
<dbReference type="InterPro" id="IPR032675">
    <property type="entry name" value="LRR_dom_sf"/>
</dbReference>
<dbReference type="SUPFAM" id="SSF52047">
    <property type="entry name" value="RNI-like"/>
    <property type="match status" value="1"/>
</dbReference>
<keyword evidence="2" id="KW-0433">Leucine-rich repeat</keyword>
<dbReference type="Gene3D" id="3.80.10.10">
    <property type="entry name" value="Ribonuclease Inhibitor"/>
    <property type="match status" value="2"/>
</dbReference>
<dbReference type="EMBL" id="HBGY01011039">
    <property type="protein sequence ID" value="CAD9569771.1"/>
    <property type="molecule type" value="Transcribed_RNA"/>
</dbReference>